<reference evidence="1" key="1">
    <citation type="journal article" date="2020" name="Nature">
        <title>Giant virus diversity and host interactions through global metagenomics.</title>
        <authorList>
            <person name="Schulz F."/>
            <person name="Roux S."/>
            <person name="Paez-Espino D."/>
            <person name="Jungbluth S."/>
            <person name="Walsh D.A."/>
            <person name="Denef V.J."/>
            <person name="McMahon K.D."/>
            <person name="Konstantinidis K.T."/>
            <person name="Eloe-Fadrosh E.A."/>
            <person name="Kyrpides N.C."/>
            <person name="Woyke T."/>
        </authorList>
    </citation>
    <scope>NUCLEOTIDE SEQUENCE</scope>
    <source>
        <strain evidence="1">GVMAG-M-3300023179-82</strain>
    </source>
</reference>
<accession>A0A6C0H9G2</accession>
<proteinExistence type="predicted"/>
<evidence type="ECO:0000313" key="1">
    <source>
        <dbReference type="EMBL" id="QHT76755.1"/>
    </source>
</evidence>
<name>A0A6C0H9G2_9ZZZZ</name>
<dbReference type="AlphaFoldDB" id="A0A6C0H9G2"/>
<dbReference type="EMBL" id="MN739901">
    <property type="protein sequence ID" value="QHT76755.1"/>
    <property type="molecule type" value="Genomic_DNA"/>
</dbReference>
<organism evidence="1">
    <name type="scientific">viral metagenome</name>
    <dbReference type="NCBI Taxonomy" id="1070528"/>
    <lineage>
        <taxon>unclassified sequences</taxon>
        <taxon>metagenomes</taxon>
        <taxon>organismal metagenomes</taxon>
    </lineage>
</organism>
<protein>
    <submittedName>
        <fullName evidence="1">Uncharacterized protein</fullName>
    </submittedName>
</protein>
<sequence length="34" mass="4307">MKKCNTFLIIDFFKLKYYLKIFIIIFEYNKLLNK</sequence>